<feature type="domain" description="LysM" evidence="6">
    <location>
        <begin position="432"/>
        <end position="481"/>
    </location>
</feature>
<feature type="region of interest" description="Disordered" evidence="4">
    <location>
        <begin position="173"/>
        <end position="271"/>
    </location>
</feature>
<dbReference type="AlphaFoldDB" id="A0AB38UB57"/>
<reference evidence="7" key="1">
    <citation type="submission" date="2021-06" db="EMBL/GenBank/DDBJ databases">
        <title>Interrogation of the integrated mobile genetic elements in gut-associated Bacteroides with a consensus prediction approach.</title>
        <authorList>
            <person name="Campbell D.E."/>
            <person name="Leigh J.R."/>
            <person name="Kim T."/>
            <person name="England W."/>
            <person name="Whitaker R.J."/>
            <person name="Degnan P.H."/>
        </authorList>
    </citation>
    <scope>NUCLEOTIDE SEQUENCE</scope>
    <source>
        <strain evidence="7">VPI-3443</strain>
    </source>
</reference>
<keyword evidence="5" id="KW-0812">Transmembrane</keyword>
<dbReference type="SMART" id="SM00411">
    <property type="entry name" value="BHL"/>
    <property type="match status" value="1"/>
</dbReference>
<sequence length="487" mass="54055">MNERLTIQDLIDLLAAKHSMTKKDAEAFVKEFFLLIEQALENEKTVKIKGLGTFKLVDVDSRESVNVNTGERFQIKGHTKVSFTPDTNLRDTINKPFAHFETVVLNEGTVLEDTPMEESDEEEGAVSDTETEMIDSEIAGNENAGGDIQEEIQLEEPVIEEQPTAEAVAVAEVPETDANETGQPETEPELIATEEPEAEELPEVKIEPKPESVSEEAPGEEPVEESSETVLEPDFSPVTEEPAKEQSEETIIEEQKPETETTEEEEEKTVITEKAEVTAEQIIAQELHKANMEPVTLQEQPEIEQPKATYTDKDSDKKEKSAIPYLIATIIIVLLLCGGAILFIYYPDLFSSSSDKNVVDIPEVTQPVQPEAQLSDTIAHKDTVVEAVQPQPVVKKEPTAEPVKTESKPAQQQPTASAYSDSASYKITGTKTKYTIKEGETLTKVSLRFYGTKAMWPYIVKHNPKVIKNPDNVPYGTTIEIPELTKE</sequence>
<evidence type="ECO:0000256" key="1">
    <source>
        <dbReference type="ARBA" id="ARBA00010529"/>
    </source>
</evidence>
<keyword evidence="5" id="KW-1133">Transmembrane helix</keyword>
<feature type="compositionally biased region" description="Acidic residues" evidence="4">
    <location>
        <begin position="213"/>
        <end position="227"/>
    </location>
</feature>
<evidence type="ECO:0000256" key="3">
    <source>
        <dbReference type="RuleBase" id="RU003939"/>
    </source>
</evidence>
<dbReference type="GO" id="GO:0003677">
    <property type="term" value="F:DNA binding"/>
    <property type="evidence" value="ECO:0007669"/>
    <property type="project" value="UniProtKB-KW"/>
</dbReference>
<dbReference type="GO" id="GO:0030527">
    <property type="term" value="F:structural constituent of chromatin"/>
    <property type="evidence" value="ECO:0007669"/>
    <property type="project" value="InterPro"/>
</dbReference>
<dbReference type="PANTHER" id="PTHR33175">
    <property type="entry name" value="DNA-BINDING PROTEIN HU"/>
    <property type="match status" value="1"/>
</dbReference>
<feature type="compositionally biased region" description="Acidic residues" evidence="4">
    <location>
        <begin position="186"/>
        <end position="201"/>
    </location>
</feature>
<organism evidence="7 8">
    <name type="scientific">Bacteroides thetaiotaomicron</name>
    <dbReference type="NCBI Taxonomy" id="818"/>
    <lineage>
        <taxon>Bacteria</taxon>
        <taxon>Pseudomonadati</taxon>
        <taxon>Bacteroidota</taxon>
        <taxon>Bacteroidia</taxon>
        <taxon>Bacteroidales</taxon>
        <taxon>Bacteroidaceae</taxon>
        <taxon>Bacteroides</taxon>
    </lineage>
</organism>
<feature type="compositionally biased region" description="Basic and acidic residues" evidence="4">
    <location>
        <begin position="394"/>
        <end position="407"/>
    </location>
</feature>
<feature type="transmembrane region" description="Helical" evidence="5">
    <location>
        <begin position="323"/>
        <end position="346"/>
    </location>
</feature>
<dbReference type="Gene3D" id="3.10.350.10">
    <property type="entry name" value="LysM domain"/>
    <property type="match status" value="1"/>
</dbReference>
<dbReference type="SMART" id="SM00257">
    <property type="entry name" value="LysM"/>
    <property type="match status" value="1"/>
</dbReference>
<feature type="compositionally biased region" description="Polar residues" evidence="4">
    <location>
        <begin position="408"/>
        <end position="419"/>
    </location>
</feature>
<evidence type="ECO:0000313" key="8">
    <source>
        <dbReference type="Proteomes" id="UP001162960"/>
    </source>
</evidence>
<dbReference type="SUPFAM" id="SSF47729">
    <property type="entry name" value="IHF-like DNA-binding proteins"/>
    <property type="match status" value="1"/>
</dbReference>
<evidence type="ECO:0000256" key="2">
    <source>
        <dbReference type="ARBA" id="ARBA00023125"/>
    </source>
</evidence>
<feature type="compositionally biased region" description="Basic and acidic residues" evidence="4">
    <location>
        <begin position="241"/>
        <end position="259"/>
    </location>
</feature>
<keyword evidence="5" id="KW-0472">Membrane</keyword>
<dbReference type="Proteomes" id="UP001162960">
    <property type="component" value="Chromosome"/>
</dbReference>
<accession>A0AB38UB57</accession>
<proteinExistence type="inferred from homology"/>
<dbReference type="PROSITE" id="PS51782">
    <property type="entry name" value="LYSM"/>
    <property type="match status" value="1"/>
</dbReference>
<dbReference type="InterPro" id="IPR000119">
    <property type="entry name" value="Hist_DNA-bd"/>
</dbReference>
<feature type="compositionally biased region" description="Basic and acidic residues" evidence="4">
    <location>
        <begin position="202"/>
        <end position="212"/>
    </location>
</feature>
<dbReference type="GO" id="GO:0005829">
    <property type="term" value="C:cytosol"/>
    <property type="evidence" value="ECO:0007669"/>
    <property type="project" value="TreeGrafter"/>
</dbReference>
<protein>
    <submittedName>
        <fullName evidence="7">HU family DNA-binding protein</fullName>
    </submittedName>
</protein>
<dbReference type="EMBL" id="CP083685">
    <property type="protein sequence ID" value="UYU90158.1"/>
    <property type="molecule type" value="Genomic_DNA"/>
</dbReference>
<keyword evidence="2 7" id="KW-0238">DNA-binding</keyword>
<evidence type="ECO:0000256" key="4">
    <source>
        <dbReference type="SAM" id="MobiDB-lite"/>
    </source>
</evidence>
<dbReference type="InterPro" id="IPR036779">
    <property type="entry name" value="LysM_dom_sf"/>
</dbReference>
<dbReference type="InterPro" id="IPR010992">
    <property type="entry name" value="IHF-like_DNA-bd_dom_sf"/>
</dbReference>
<dbReference type="InterPro" id="IPR018392">
    <property type="entry name" value="LysM"/>
</dbReference>
<dbReference type="Pfam" id="PF00216">
    <property type="entry name" value="Bac_DNA_binding"/>
    <property type="match status" value="1"/>
</dbReference>
<feature type="region of interest" description="Disordered" evidence="4">
    <location>
        <begin position="393"/>
        <end position="419"/>
    </location>
</feature>
<evidence type="ECO:0000256" key="5">
    <source>
        <dbReference type="SAM" id="Phobius"/>
    </source>
</evidence>
<feature type="region of interest" description="Disordered" evidence="4">
    <location>
        <begin position="296"/>
        <end position="318"/>
    </location>
</feature>
<dbReference type="CDD" id="cd00118">
    <property type="entry name" value="LysM"/>
    <property type="match status" value="1"/>
</dbReference>
<evidence type="ECO:0000259" key="6">
    <source>
        <dbReference type="PROSITE" id="PS51782"/>
    </source>
</evidence>
<dbReference type="PANTHER" id="PTHR33175:SF2">
    <property type="entry name" value="INTEGRATION HOST FACTOR SUBUNIT ALPHA"/>
    <property type="match status" value="1"/>
</dbReference>
<gene>
    <name evidence="7" type="ORF">KQP74_19790</name>
</gene>
<evidence type="ECO:0000313" key="7">
    <source>
        <dbReference type="EMBL" id="UYU90158.1"/>
    </source>
</evidence>
<name>A0AB38UB57_BACT4</name>
<dbReference type="Gene3D" id="4.10.520.10">
    <property type="entry name" value="IHF-like DNA-binding proteins"/>
    <property type="match status" value="1"/>
</dbReference>
<comment type="similarity">
    <text evidence="1 3">Belongs to the bacterial histone-like protein family.</text>
</comment>
<dbReference type="RefSeq" id="WP_264455215.1">
    <property type="nucleotide sequence ID" value="NZ_CP083685.1"/>
</dbReference>